<dbReference type="EMBL" id="FM992689">
    <property type="protein sequence ID" value="CAX44262.1"/>
    <property type="molecule type" value="Genomic_DNA"/>
</dbReference>
<evidence type="ECO:0000313" key="3">
    <source>
        <dbReference type="EMBL" id="CAX44262.1"/>
    </source>
</evidence>
<reference evidence="3 4" key="1">
    <citation type="journal article" date="2009" name="Genome Res.">
        <title>Comparative genomics of the fungal pathogens Candida dubliniensis and Candida albicans.</title>
        <authorList>
            <person name="Jackson A.P."/>
            <person name="Gamble J.A."/>
            <person name="Yeomans T."/>
            <person name="Moran G.P."/>
            <person name="Saunders D."/>
            <person name="Harris D."/>
            <person name="Aslett M."/>
            <person name="Barrell J.F."/>
            <person name="Butler G."/>
            <person name="Citiulo F."/>
            <person name="Coleman D.C."/>
            <person name="de Groot P.W.J."/>
            <person name="Goodwin T.J."/>
            <person name="Quail M.A."/>
            <person name="McQuillan J."/>
            <person name="Munro C.A."/>
            <person name="Pain A."/>
            <person name="Poulter R.T."/>
            <person name="Rajandream M.A."/>
            <person name="Renauld H."/>
            <person name="Spiering M.J."/>
            <person name="Tivey A."/>
            <person name="Gow N.A.R."/>
            <person name="Barrell B."/>
            <person name="Sullivan D.J."/>
            <person name="Berriman M."/>
        </authorList>
    </citation>
    <scope>NUCLEOTIDE SEQUENCE [LARGE SCALE GENOMIC DNA]</scope>
    <source>
        <strain evidence="4">CD36 / ATCC MYA-646 / CBS 7987 / NCPF 3949 / NRRL Y-17841</strain>
    </source>
</reference>
<evidence type="ECO:0000256" key="1">
    <source>
        <dbReference type="SAM" id="Phobius"/>
    </source>
</evidence>
<dbReference type="GeneID" id="8046481"/>
<keyword evidence="1" id="KW-1133">Transmembrane helix</keyword>
<keyword evidence="4" id="KW-1185">Reference proteome</keyword>
<dbReference type="CGD" id="CAL0000170633">
    <property type="gene designation" value="Cd36_24800"/>
</dbReference>
<gene>
    <name evidence="2" type="ordered locus">Cd36_24800</name>
    <name evidence="3" type="ORF">CD36_24800</name>
</gene>
<protein>
    <submittedName>
        <fullName evidence="3">Transposable element protein, putative</fullName>
    </submittedName>
</protein>
<organism evidence="3 4">
    <name type="scientific">Candida dubliniensis (strain CD36 / ATCC MYA-646 / CBS 7987 / NCPF 3949 / NRRL Y-17841)</name>
    <name type="common">Yeast</name>
    <dbReference type="NCBI Taxonomy" id="573826"/>
    <lineage>
        <taxon>Eukaryota</taxon>
        <taxon>Fungi</taxon>
        <taxon>Dikarya</taxon>
        <taxon>Ascomycota</taxon>
        <taxon>Saccharomycotina</taxon>
        <taxon>Pichiomycetes</taxon>
        <taxon>Debaryomycetaceae</taxon>
        <taxon>Candida/Lodderomyces clade</taxon>
        <taxon>Candida</taxon>
    </lineage>
</organism>
<proteinExistence type="predicted"/>
<evidence type="ECO:0000313" key="4">
    <source>
        <dbReference type="Proteomes" id="UP000002605"/>
    </source>
</evidence>
<accession>B9WCY7</accession>
<dbReference type="Proteomes" id="UP000002605">
    <property type="component" value="Chromosome 2"/>
</dbReference>
<feature type="transmembrane region" description="Helical" evidence="1">
    <location>
        <begin position="73"/>
        <end position="92"/>
    </location>
</feature>
<dbReference type="RefSeq" id="XP_002418954.1">
    <property type="nucleotide sequence ID" value="XM_002418909.1"/>
</dbReference>
<dbReference type="HOGENOM" id="CLU_1855003_0_0_1"/>
<dbReference type="VEuPathDB" id="FungiDB:CD36_24800"/>
<sequence>MITNYTQSTIEPIHSSHDMITTVLSINSSFEIATTRFILKDYMLENEELGNLIINNSPDDCPRSGSLSVKSGCCYWSFVFSCSFFLFVLAGMCTHQLTKSYGCPSLLKIGGACHPLKGKDVGCSTDENWYRCSTVTDV</sequence>
<keyword evidence="1" id="KW-0472">Membrane</keyword>
<keyword evidence="1" id="KW-0812">Transmembrane</keyword>
<evidence type="ECO:0000313" key="2">
    <source>
        <dbReference type="CGD" id="CAL0000170633"/>
    </source>
</evidence>
<name>B9WCY7_CANDC</name>
<dbReference type="AlphaFoldDB" id="B9WCY7"/>
<dbReference type="KEGG" id="cdu:CD36_24800"/>